<dbReference type="GO" id="GO:0005886">
    <property type="term" value="C:plasma membrane"/>
    <property type="evidence" value="ECO:0007669"/>
    <property type="project" value="UniProtKB-SubCell"/>
</dbReference>
<evidence type="ECO:0000259" key="7">
    <source>
        <dbReference type="Pfam" id="PF13515"/>
    </source>
</evidence>
<dbReference type="KEGG" id="cphy:B5808_03865"/>
<dbReference type="AlphaFoldDB" id="A0A1X9LGW3"/>
<evidence type="ECO:0000256" key="2">
    <source>
        <dbReference type="ARBA" id="ARBA00022475"/>
    </source>
</evidence>
<evidence type="ECO:0000256" key="4">
    <source>
        <dbReference type="ARBA" id="ARBA00022989"/>
    </source>
</evidence>
<dbReference type="PANTHER" id="PTHR30509:SF9">
    <property type="entry name" value="MULTIDRUG RESISTANCE PROTEIN MDTO"/>
    <property type="match status" value="1"/>
</dbReference>
<accession>A0A1X9LGW3</accession>
<keyword evidence="9" id="KW-1185">Reference proteome</keyword>
<keyword evidence="3" id="KW-0812">Transmembrane</keyword>
<dbReference type="EMBL" id="CP020715">
    <property type="protein sequence ID" value="ARJ04456.1"/>
    <property type="molecule type" value="Genomic_DNA"/>
</dbReference>
<dbReference type="Pfam" id="PF13515">
    <property type="entry name" value="FUSC_2"/>
    <property type="match status" value="1"/>
</dbReference>
<evidence type="ECO:0000313" key="8">
    <source>
        <dbReference type="EMBL" id="ARJ04456.1"/>
    </source>
</evidence>
<dbReference type="STRING" id="1619308.B5808_03865"/>
<evidence type="ECO:0000256" key="1">
    <source>
        <dbReference type="ARBA" id="ARBA00004651"/>
    </source>
</evidence>
<protein>
    <recommendedName>
        <fullName evidence="7">Integral membrane bound transporter domain-containing protein</fullName>
    </recommendedName>
</protein>
<keyword evidence="2" id="KW-1003">Cell membrane</keyword>
<reference evidence="8 9" key="1">
    <citation type="submission" date="2017-04" db="EMBL/GenBank/DDBJ databases">
        <authorList>
            <person name="Afonso C.L."/>
            <person name="Miller P.J."/>
            <person name="Scott M.A."/>
            <person name="Spackman E."/>
            <person name="Goraichik I."/>
            <person name="Dimitrov K.M."/>
            <person name="Suarez D.L."/>
            <person name="Swayne D.E."/>
        </authorList>
    </citation>
    <scope>NUCLEOTIDE SEQUENCE [LARGE SCALE GENOMIC DNA]</scope>
    <source>
        <strain evidence="9">XA(T)</strain>
    </source>
</reference>
<dbReference type="RefSeq" id="WP_085018580.1">
    <property type="nucleotide sequence ID" value="NZ_BMHD01000001.1"/>
</dbReference>
<keyword evidence="5" id="KW-0472">Membrane</keyword>
<evidence type="ECO:0000256" key="5">
    <source>
        <dbReference type="ARBA" id="ARBA00023136"/>
    </source>
</evidence>
<comment type="similarity">
    <text evidence="6">Belongs to the YccS/YhfK family.</text>
</comment>
<proteinExistence type="inferred from homology"/>
<sequence>MADGEREDGWLRELARLKPARFPVALAVRTFLAAAVPLFLGLATGQFLLGLYVTLGALMTTTADRGGAYRTRFRQLLVTAPLGALGFTLGHVVAGHGWLTVVLLAAVGLLSGLLSGYGAAFSLGSMQMLVFTIVTVGVTSPLPWWVPSVLYLAGGLFTAVMLALESLVDRRRPERAALRSSIVALAELSAASDDGDDAAFERARQKLTDVTAAAYRTLLDTRARSEGRTLQADRDAVRLAGISEVSSALIAAHAAGQRTADATAWLSAMADALAKRGSRPPSPPEVDLESTQTLRRTLELAEAIWPRDRALSAATRSIPVVTSSSPAVARAASETRVPGAVGRATPLPVGPTAQPAGASVLSQLLVGRAVVTSAVRLALCIGIAAIAQHWVPGDRSYWIGLTVALVLKPDFGSVFARAVQRSIGTVIGVAIGVGILALVPKSELAILILIIALLAAVLPWSGQRGYGLQSIFLAPFVLLIFDLISPGPQTVDYGAQRLLDTVVGCVIVLVFGYLIWPRSLRSSLPVAVADAVDAVAAYVRGATVSEAPDPAAGAELRRRMTGLRRTAYRTLSDLRIQLQRSLAEPPPASREAKAWFPAVAAAERLCDRVTVYAQNRRRGGPQPDHEASEAVAAELEALSRLARSTAPRPGRWRADSADEAAGPEAMLDALERSATRFSAAVDTPA</sequence>
<gene>
    <name evidence="8" type="ORF">B5808_03865</name>
</gene>
<comment type="subcellular location">
    <subcellularLocation>
        <location evidence="1">Cell membrane</location>
        <topology evidence="1">Multi-pass membrane protein</topology>
    </subcellularLocation>
</comment>
<keyword evidence="4" id="KW-1133">Transmembrane helix</keyword>
<evidence type="ECO:0000256" key="6">
    <source>
        <dbReference type="ARBA" id="ARBA00043993"/>
    </source>
</evidence>
<dbReference type="PANTHER" id="PTHR30509">
    <property type="entry name" value="P-HYDROXYBENZOIC ACID EFFLUX PUMP SUBUNIT-RELATED"/>
    <property type="match status" value="1"/>
</dbReference>
<evidence type="ECO:0000313" key="9">
    <source>
        <dbReference type="Proteomes" id="UP000192775"/>
    </source>
</evidence>
<dbReference type="Proteomes" id="UP000192775">
    <property type="component" value="Chromosome"/>
</dbReference>
<organism evidence="8 9">
    <name type="scientific">Cnuibacter physcomitrellae</name>
    <dbReference type="NCBI Taxonomy" id="1619308"/>
    <lineage>
        <taxon>Bacteria</taxon>
        <taxon>Bacillati</taxon>
        <taxon>Actinomycetota</taxon>
        <taxon>Actinomycetes</taxon>
        <taxon>Micrococcales</taxon>
        <taxon>Microbacteriaceae</taxon>
        <taxon>Cnuibacter</taxon>
    </lineage>
</organism>
<name>A0A1X9LGW3_9MICO</name>
<dbReference type="InterPro" id="IPR049453">
    <property type="entry name" value="Memb_transporter_dom"/>
</dbReference>
<evidence type="ECO:0000256" key="3">
    <source>
        <dbReference type="ARBA" id="ARBA00022692"/>
    </source>
</evidence>
<feature type="domain" description="Integral membrane bound transporter" evidence="7">
    <location>
        <begin position="383"/>
        <end position="511"/>
    </location>
</feature>